<dbReference type="GO" id="GO:0035915">
    <property type="term" value="P:pore formation in membrane of another organism"/>
    <property type="evidence" value="ECO:0007669"/>
    <property type="project" value="EnsemblMetazoa"/>
</dbReference>
<dbReference type="STRING" id="6238.A8XCZ6"/>
<dbReference type="InterPro" id="IPR011001">
    <property type="entry name" value="Saposin-like"/>
</dbReference>
<reference evidence="4 5" key="2">
    <citation type="journal article" date="2011" name="PLoS Genet.">
        <title>Caenorhabditis briggsae recombinant inbred line genotypes reveal inter-strain incompatibility and the evolution of recombination.</title>
        <authorList>
            <person name="Ross J.A."/>
            <person name="Koboldt D.C."/>
            <person name="Staisch J.E."/>
            <person name="Chamberlin H.M."/>
            <person name="Gupta B.P."/>
            <person name="Miller R.D."/>
            <person name="Baird S.E."/>
            <person name="Haag E.S."/>
        </authorList>
    </citation>
    <scope>NUCLEOTIDE SEQUENCE [LARGE SCALE GENOMIC DNA]</scope>
    <source>
        <strain evidence="4 5">AF16</strain>
    </source>
</reference>
<dbReference type="InterPro" id="IPR008139">
    <property type="entry name" value="SaposinB_dom"/>
</dbReference>
<dbReference type="WormBase" id="CBG11452">
    <property type="protein sequence ID" value="CBP08822"/>
    <property type="gene ID" value="WBGene00032564"/>
    <property type="gene designation" value="Cbr-spp-12"/>
</dbReference>
<feature type="domain" description="Saposin B-type" evidence="3">
    <location>
        <begin position="31"/>
        <end position="109"/>
    </location>
</feature>
<dbReference type="HOGENOM" id="CLU_175017_0_0_1"/>
<dbReference type="eggNOG" id="ENOG502TIGV">
    <property type="taxonomic scope" value="Eukaryota"/>
</dbReference>
<dbReference type="FunCoup" id="A8XCZ6">
    <property type="interactions" value="330"/>
</dbReference>
<organism evidence="4 5">
    <name type="scientific">Caenorhabditis briggsae</name>
    <dbReference type="NCBI Taxonomy" id="6238"/>
    <lineage>
        <taxon>Eukaryota</taxon>
        <taxon>Metazoa</taxon>
        <taxon>Ecdysozoa</taxon>
        <taxon>Nematoda</taxon>
        <taxon>Chromadorea</taxon>
        <taxon>Rhabditida</taxon>
        <taxon>Rhabditina</taxon>
        <taxon>Rhabditomorpha</taxon>
        <taxon>Rhabditoidea</taxon>
        <taxon>Rhabditidae</taxon>
        <taxon>Peloderinae</taxon>
        <taxon>Caenorhabditis</taxon>
    </lineage>
</organism>
<evidence type="ECO:0000256" key="1">
    <source>
        <dbReference type="ARBA" id="ARBA00023157"/>
    </source>
</evidence>
<evidence type="ECO:0000313" key="5">
    <source>
        <dbReference type="Proteomes" id="UP000008549"/>
    </source>
</evidence>
<evidence type="ECO:0000259" key="3">
    <source>
        <dbReference type="PROSITE" id="PS50015"/>
    </source>
</evidence>
<reference evidence="4 5" key="1">
    <citation type="journal article" date="2003" name="PLoS Biol.">
        <title>The genome sequence of Caenorhabditis briggsae: a platform for comparative genomics.</title>
        <authorList>
            <person name="Stein L.D."/>
            <person name="Bao Z."/>
            <person name="Blasiar D."/>
            <person name="Blumenthal T."/>
            <person name="Brent M.R."/>
            <person name="Chen N."/>
            <person name="Chinwalla A."/>
            <person name="Clarke L."/>
            <person name="Clee C."/>
            <person name="Coghlan A."/>
            <person name="Coulson A."/>
            <person name="D'Eustachio P."/>
            <person name="Fitch D.H."/>
            <person name="Fulton L.A."/>
            <person name="Fulton R.E."/>
            <person name="Griffiths-Jones S."/>
            <person name="Harris T.W."/>
            <person name="Hillier L.W."/>
            <person name="Kamath R."/>
            <person name="Kuwabara P.E."/>
            <person name="Mardis E.R."/>
            <person name="Marra M.A."/>
            <person name="Miner T.L."/>
            <person name="Minx P."/>
            <person name="Mullikin J.C."/>
            <person name="Plumb R.W."/>
            <person name="Rogers J."/>
            <person name="Schein J.E."/>
            <person name="Sohrmann M."/>
            <person name="Spieth J."/>
            <person name="Stajich J.E."/>
            <person name="Wei C."/>
            <person name="Willey D."/>
            <person name="Wilson R.K."/>
            <person name="Durbin R."/>
            <person name="Waterston R.H."/>
        </authorList>
    </citation>
    <scope>NUCLEOTIDE SEQUENCE [LARGE SCALE GENOMIC DNA]</scope>
    <source>
        <strain evidence="4 5">AF16</strain>
    </source>
</reference>
<sequence length="109" mass="12057">MFNKTLLIVLLGLSVAIYALPPNPLVLKKAHGAFCHLCEDLIKVGKDGKEAGDVALDVWLDEEIGTRCKAMLLLAKECLKELKVVEHDIQEAIDKDIPEDKTCKDVELC</sequence>
<gene>
    <name evidence="6" type="primary">spp-12</name>
    <name evidence="4" type="synonym">Cbr-spp-12</name>
    <name evidence="6" type="ORF">CBG11452</name>
    <name evidence="4" type="ORF">CBG_11452</name>
</gene>
<dbReference type="InParanoid" id="A8XCZ6"/>
<evidence type="ECO:0000313" key="4">
    <source>
        <dbReference type="EMBL" id="CAP30514.2"/>
    </source>
</evidence>
<proteinExistence type="predicted"/>
<evidence type="ECO:0000313" key="6">
    <source>
        <dbReference type="WormBase" id="CBG11452"/>
    </source>
</evidence>
<dbReference type="Proteomes" id="UP000008549">
    <property type="component" value="Unassembled WGS sequence"/>
</dbReference>
<keyword evidence="1" id="KW-1015">Disulfide bond</keyword>
<accession>A8XCZ6</accession>
<dbReference type="SMART" id="SM00741">
    <property type="entry name" value="SapB"/>
    <property type="match status" value="1"/>
</dbReference>
<dbReference type="SUPFAM" id="SSF47862">
    <property type="entry name" value="Saposin"/>
    <property type="match status" value="1"/>
</dbReference>
<feature type="signal peptide" evidence="2">
    <location>
        <begin position="1"/>
        <end position="19"/>
    </location>
</feature>
<dbReference type="AlphaFoldDB" id="A8XCZ6"/>
<name>A8XCZ6_CAEBR</name>
<dbReference type="GO" id="GO:0140911">
    <property type="term" value="F:pore-forming activity"/>
    <property type="evidence" value="ECO:0007669"/>
    <property type="project" value="EnsemblMetazoa"/>
</dbReference>
<dbReference type="GO" id="GO:0046930">
    <property type="term" value="C:pore complex"/>
    <property type="evidence" value="ECO:0007669"/>
    <property type="project" value="EnsemblMetazoa"/>
</dbReference>
<feature type="chain" id="PRO_5002730430" evidence="2">
    <location>
        <begin position="20"/>
        <end position="109"/>
    </location>
</feature>
<keyword evidence="5" id="KW-1185">Reference proteome</keyword>
<dbReference type="EMBL" id="HE600908">
    <property type="protein sequence ID" value="CAP30514.2"/>
    <property type="molecule type" value="Genomic_DNA"/>
</dbReference>
<evidence type="ECO:0000256" key="2">
    <source>
        <dbReference type="SAM" id="SignalP"/>
    </source>
</evidence>
<keyword evidence="2" id="KW-0732">Signal</keyword>
<dbReference type="OMA" id="AFCHLCE"/>
<dbReference type="PROSITE" id="PS50015">
    <property type="entry name" value="SAP_B"/>
    <property type="match status" value="1"/>
</dbReference>
<protein>
    <submittedName>
        <fullName evidence="4">Protein CBR-SPP-12</fullName>
    </submittedName>
</protein>
<dbReference type="GO" id="GO:0050830">
    <property type="term" value="P:defense response to Gram-positive bacterium"/>
    <property type="evidence" value="ECO:0007669"/>
    <property type="project" value="EnsemblMetazoa"/>
</dbReference>